<sequence length="342" mass="39407">MDTLPTELWYLISSHIRPADLGKCRLVCKAWNSFAEVAMLSAQVRIRTDYHAWKLCRYLKKKPHMAQHIKHLTIEAPRTTKTNSKAFIYLISLAITPRTEIIDGIVGANVIYNKLAQLEKSSQHRTPIANIKMLPIPTNYNQSYMNAVLAFKHTLQELILNFHNIPIDWELIYRLDEIERLTSLTLAGDTYNITLMDTILKRCSHLTELDINVCFSDPIVLDRSAVHWWSSRNNVKKVHGMRVLRFGARVRSDLLEYLVYKFPGVQTVQLTTNTIRATERLLFQDKGFVKNLLRACPTCIIHCYKYKSESVDRLVDSFAESHNTVSVKTTNSARKVFIKASL</sequence>
<dbReference type="Pfam" id="PF12937">
    <property type="entry name" value="F-box-like"/>
    <property type="match status" value="1"/>
</dbReference>
<comment type="caution">
    <text evidence="2">The sequence shown here is derived from an EMBL/GenBank/DDBJ whole genome shotgun (WGS) entry which is preliminary data.</text>
</comment>
<reference evidence="2 3" key="1">
    <citation type="submission" date="2015-06" db="EMBL/GenBank/DDBJ databases">
        <title>Expansion of signal transduction pathways in fungi by whole-genome duplication.</title>
        <authorList>
            <consortium name="DOE Joint Genome Institute"/>
            <person name="Corrochano L.M."/>
            <person name="Kuo A."/>
            <person name="Marcet-Houben M."/>
            <person name="Polaino S."/>
            <person name="Salamov A."/>
            <person name="Villalobos J.M."/>
            <person name="Alvarez M.I."/>
            <person name="Avalos J."/>
            <person name="Benito E.P."/>
            <person name="Benoit I."/>
            <person name="Burger G."/>
            <person name="Camino L.P."/>
            <person name="Canovas D."/>
            <person name="Cerda-Olmedo E."/>
            <person name="Cheng J.-F."/>
            <person name="Dominguez A."/>
            <person name="Elias M."/>
            <person name="Eslava A.P."/>
            <person name="Glaser F."/>
            <person name="Grimwood J."/>
            <person name="Gutierrez G."/>
            <person name="Heitman J."/>
            <person name="Henrissat B."/>
            <person name="Iturriaga E.A."/>
            <person name="Lang B.F."/>
            <person name="Lavin J.L."/>
            <person name="Lee S."/>
            <person name="Li W."/>
            <person name="Lindquist E."/>
            <person name="Lopez-Garcia S."/>
            <person name="Luque E.M."/>
            <person name="Marcos A.T."/>
            <person name="Martin J."/>
            <person name="Mccluskey K."/>
            <person name="Medina H.R."/>
            <person name="Miralles-Duran A."/>
            <person name="Miyazaki A."/>
            <person name="Munoz-Torres E."/>
            <person name="Oguiza J.A."/>
            <person name="Ohm R."/>
            <person name="Olmedo M."/>
            <person name="Orejas M."/>
            <person name="Ortiz-Castellanos L."/>
            <person name="Pisabarro A.G."/>
            <person name="Rodriguez-Romero J."/>
            <person name="Ruiz-Herrera J."/>
            <person name="Ruiz-Vazquez R."/>
            <person name="Sanz C."/>
            <person name="Schackwitz W."/>
            <person name="Schmutz J."/>
            <person name="Shahriari M."/>
            <person name="Shelest E."/>
            <person name="Silva-Franco F."/>
            <person name="Soanes D."/>
            <person name="Syed K."/>
            <person name="Tagua V.G."/>
            <person name="Talbot N.J."/>
            <person name="Thon M."/>
            <person name="De Vries R.P."/>
            <person name="Wiebenga A."/>
            <person name="Yadav J.S."/>
            <person name="Braun E.L."/>
            <person name="Baker S."/>
            <person name="Garre V."/>
            <person name="Horwitz B."/>
            <person name="Torres-Martinez S."/>
            <person name="Idnurm A."/>
            <person name="Herrera-Estrella A."/>
            <person name="Gabaldon T."/>
            <person name="Grigoriev I.V."/>
        </authorList>
    </citation>
    <scope>NUCLEOTIDE SEQUENCE [LARGE SCALE GENOMIC DNA]</scope>
    <source>
        <strain evidence="2 3">CBS 277.49</strain>
    </source>
</reference>
<dbReference type="Proteomes" id="UP000077051">
    <property type="component" value="Unassembled WGS sequence"/>
</dbReference>
<protein>
    <recommendedName>
        <fullName evidence="1">F-box domain-containing protein</fullName>
    </recommendedName>
</protein>
<evidence type="ECO:0000313" key="2">
    <source>
        <dbReference type="EMBL" id="OAD04792.1"/>
    </source>
</evidence>
<dbReference type="AlphaFoldDB" id="A0A162TIA0"/>
<organism evidence="2 3">
    <name type="scientific">Mucor lusitanicus CBS 277.49</name>
    <dbReference type="NCBI Taxonomy" id="747725"/>
    <lineage>
        <taxon>Eukaryota</taxon>
        <taxon>Fungi</taxon>
        <taxon>Fungi incertae sedis</taxon>
        <taxon>Mucoromycota</taxon>
        <taxon>Mucoromycotina</taxon>
        <taxon>Mucoromycetes</taxon>
        <taxon>Mucorales</taxon>
        <taxon>Mucorineae</taxon>
        <taxon>Mucoraceae</taxon>
        <taxon>Mucor</taxon>
    </lineage>
</organism>
<dbReference type="VEuPathDB" id="FungiDB:MUCCIDRAFT_161507"/>
<dbReference type="Gene3D" id="1.20.1280.50">
    <property type="match status" value="1"/>
</dbReference>
<name>A0A162TIA0_MUCCL</name>
<dbReference type="OrthoDB" id="2204313at2759"/>
<evidence type="ECO:0000259" key="1">
    <source>
        <dbReference type="PROSITE" id="PS50181"/>
    </source>
</evidence>
<dbReference type="Gene3D" id="3.80.10.10">
    <property type="entry name" value="Ribonuclease Inhibitor"/>
    <property type="match status" value="1"/>
</dbReference>
<feature type="domain" description="F-box" evidence="1">
    <location>
        <begin position="1"/>
        <end position="44"/>
    </location>
</feature>
<gene>
    <name evidence="2" type="ORF">MUCCIDRAFT_161507</name>
</gene>
<proteinExistence type="predicted"/>
<dbReference type="InterPro" id="IPR036047">
    <property type="entry name" value="F-box-like_dom_sf"/>
</dbReference>
<dbReference type="InterPro" id="IPR001810">
    <property type="entry name" value="F-box_dom"/>
</dbReference>
<dbReference type="PROSITE" id="PS50181">
    <property type="entry name" value="FBOX"/>
    <property type="match status" value="1"/>
</dbReference>
<dbReference type="SUPFAM" id="SSF81383">
    <property type="entry name" value="F-box domain"/>
    <property type="match status" value="1"/>
</dbReference>
<keyword evidence="3" id="KW-1185">Reference proteome</keyword>
<dbReference type="InterPro" id="IPR032675">
    <property type="entry name" value="LRR_dom_sf"/>
</dbReference>
<accession>A0A162TIA0</accession>
<dbReference type="EMBL" id="AMYB01000003">
    <property type="protein sequence ID" value="OAD04792.1"/>
    <property type="molecule type" value="Genomic_DNA"/>
</dbReference>
<evidence type="ECO:0000313" key="3">
    <source>
        <dbReference type="Proteomes" id="UP000077051"/>
    </source>
</evidence>